<dbReference type="Proteomes" id="UP001279410">
    <property type="component" value="Unassembled WGS sequence"/>
</dbReference>
<reference evidence="2" key="1">
    <citation type="submission" date="2022-08" db="EMBL/GenBank/DDBJ databases">
        <title>Genome sequencing of akame (Lates japonicus).</title>
        <authorList>
            <person name="Hashiguchi Y."/>
            <person name="Takahashi H."/>
        </authorList>
    </citation>
    <scope>NUCLEOTIDE SEQUENCE</scope>
    <source>
        <strain evidence="2">Kochi</strain>
    </source>
</reference>
<protein>
    <submittedName>
        <fullName evidence="2">Homeobox protein aristaless-like 3 isoform X1</fullName>
    </submittedName>
</protein>
<dbReference type="AlphaFoldDB" id="A0AAD3MYA5"/>
<keyword evidence="3" id="KW-1185">Reference proteome</keyword>
<sequence>METESCLTFSQTSRGRQKTPRLSTAGSGGPFSLAMSCRNPRTFLLLHLLLLLLSSPLSLRGDLQRRRHGEVGDAGGLTHGAASANLPAPPSKHSKP</sequence>
<keyword evidence="2" id="KW-0238">DNA-binding</keyword>
<comment type="caution">
    <text evidence="2">The sequence shown here is derived from an EMBL/GenBank/DDBJ whole genome shotgun (WGS) entry which is preliminary data.</text>
</comment>
<evidence type="ECO:0000313" key="3">
    <source>
        <dbReference type="Proteomes" id="UP001279410"/>
    </source>
</evidence>
<name>A0AAD3MYA5_LATJO</name>
<dbReference type="GO" id="GO:0003677">
    <property type="term" value="F:DNA binding"/>
    <property type="evidence" value="ECO:0007669"/>
    <property type="project" value="UniProtKB-KW"/>
</dbReference>
<gene>
    <name evidence="2" type="ORF">AKAME5_002908600</name>
</gene>
<feature type="compositionally biased region" description="Polar residues" evidence="1">
    <location>
        <begin position="1"/>
        <end position="25"/>
    </location>
</feature>
<feature type="region of interest" description="Disordered" evidence="1">
    <location>
        <begin position="69"/>
        <end position="96"/>
    </location>
</feature>
<feature type="region of interest" description="Disordered" evidence="1">
    <location>
        <begin position="1"/>
        <end position="30"/>
    </location>
</feature>
<accession>A0AAD3MYA5</accession>
<evidence type="ECO:0000256" key="1">
    <source>
        <dbReference type="SAM" id="MobiDB-lite"/>
    </source>
</evidence>
<organism evidence="2 3">
    <name type="scientific">Lates japonicus</name>
    <name type="common">Japanese lates</name>
    <dbReference type="NCBI Taxonomy" id="270547"/>
    <lineage>
        <taxon>Eukaryota</taxon>
        <taxon>Metazoa</taxon>
        <taxon>Chordata</taxon>
        <taxon>Craniata</taxon>
        <taxon>Vertebrata</taxon>
        <taxon>Euteleostomi</taxon>
        <taxon>Actinopterygii</taxon>
        <taxon>Neopterygii</taxon>
        <taxon>Teleostei</taxon>
        <taxon>Neoteleostei</taxon>
        <taxon>Acanthomorphata</taxon>
        <taxon>Carangaria</taxon>
        <taxon>Carangaria incertae sedis</taxon>
        <taxon>Centropomidae</taxon>
        <taxon>Lates</taxon>
    </lineage>
</organism>
<dbReference type="EMBL" id="BRZM01005103">
    <property type="protein sequence ID" value="GLD61700.1"/>
    <property type="molecule type" value="Genomic_DNA"/>
</dbReference>
<proteinExistence type="predicted"/>
<evidence type="ECO:0000313" key="2">
    <source>
        <dbReference type="EMBL" id="GLD61700.1"/>
    </source>
</evidence>
<keyword evidence="2" id="KW-0371">Homeobox</keyword>